<dbReference type="KEGG" id="ahb:bsdtb5_29750"/>
<dbReference type="EMBL" id="AP024169">
    <property type="protein sequence ID" value="BCN31680.1"/>
    <property type="molecule type" value="Genomic_DNA"/>
</dbReference>
<evidence type="ECO:0000313" key="1">
    <source>
        <dbReference type="EMBL" id="BCN31680.1"/>
    </source>
</evidence>
<keyword evidence="2" id="KW-1185">Reference proteome</keyword>
<name>A0A7R7EMN5_9FIRM</name>
<gene>
    <name evidence="1" type="ORF">bsdtb5_29750</name>
</gene>
<proteinExistence type="predicted"/>
<organism evidence="1 2">
    <name type="scientific">Anaeromicropila herbilytica</name>
    <dbReference type="NCBI Taxonomy" id="2785025"/>
    <lineage>
        <taxon>Bacteria</taxon>
        <taxon>Bacillati</taxon>
        <taxon>Bacillota</taxon>
        <taxon>Clostridia</taxon>
        <taxon>Lachnospirales</taxon>
        <taxon>Lachnospiraceae</taxon>
        <taxon>Anaeromicropila</taxon>
    </lineage>
</organism>
<evidence type="ECO:0000313" key="2">
    <source>
        <dbReference type="Proteomes" id="UP000595897"/>
    </source>
</evidence>
<sequence>MQQCNYDKGLLTLDEFCSCFGIGKCRAKDVNHYFDNDNVIIRLPIYQKYQIISGLRMNSLFRR</sequence>
<accession>A0A7R7EMN5</accession>
<dbReference type="Proteomes" id="UP000595897">
    <property type="component" value="Chromosome"/>
</dbReference>
<dbReference type="AlphaFoldDB" id="A0A7R7EMN5"/>
<protein>
    <submittedName>
        <fullName evidence="1">Uncharacterized protein</fullName>
    </submittedName>
</protein>
<reference evidence="1 2" key="1">
    <citation type="submission" date="2020-11" db="EMBL/GenBank/DDBJ databases">
        <title>Draft genome sequencing of a Lachnospiraceae strain isolated from anoxic soil subjected to BSD treatment.</title>
        <authorList>
            <person name="Uek A."/>
            <person name="Tonouchi A."/>
        </authorList>
    </citation>
    <scope>NUCLEOTIDE SEQUENCE [LARGE SCALE GENOMIC DNA]</scope>
    <source>
        <strain evidence="1 2">TB5</strain>
    </source>
</reference>